<evidence type="ECO:0000313" key="2">
    <source>
        <dbReference type="EMBL" id="MCU7250823.1"/>
    </source>
</evidence>
<keyword evidence="3" id="KW-1185">Reference proteome</keyword>
<reference evidence="2" key="2">
    <citation type="journal article" date="2023" name="mSystems">
        <title>Charting the Lipopeptidome of Nonpathogenic Pseudomonas.</title>
        <authorList>
            <person name="Cesa-Luna C."/>
            <person name="Geudens N."/>
            <person name="Girard L."/>
            <person name="De Roo V."/>
            <person name="Maklad H.R."/>
            <person name="Martins J.C."/>
            <person name="Hofte M."/>
            <person name="De Mot R."/>
        </authorList>
    </citation>
    <scope>NUCLEOTIDE SEQUENCE</scope>
    <source>
        <strain evidence="2">B1M3-32</strain>
    </source>
</reference>
<evidence type="ECO:0000256" key="1">
    <source>
        <dbReference type="SAM" id="MobiDB-lite"/>
    </source>
</evidence>
<sequence length="126" mass="13552">MFKPTPNPPENEANLETDPTSPYTTINSKKLHEAAERALDHYLCPGAHVMGSVNEPAPMYLANPAYNTESLLANASETLGSASEMLSNFAATLDHSHRKTALGIAQVVMVAELAVNQALDHVELQP</sequence>
<dbReference type="Proteomes" id="UP001139955">
    <property type="component" value="Unassembled WGS sequence"/>
</dbReference>
<name>A0A9X2XLP7_9PSED</name>
<dbReference type="Pfam" id="PF19619">
    <property type="entry name" value="DUF6124"/>
    <property type="match status" value="1"/>
</dbReference>
<reference evidence="2" key="1">
    <citation type="submission" date="2022-09" db="EMBL/GenBank/DDBJ databases">
        <authorList>
            <person name="Cesa-Luna C."/>
            <person name="Girard L."/>
            <person name="Lood C."/>
            <person name="Hofte M."/>
            <person name="De Mot R."/>
        </authorList>
    </citation>
    <scope>NUCLEOTIDE SEQUENCE</scope>
    <source>
        <strain evidence="2">B1M3-32</strain>
    </source>
</reference>
<protein>
    <recommendedName>
        <fullName evidence="4">DUF3077 domain-containing protein</fullName>
    </recommendedName>
</protein>
<comment type="caution">
    <text evidence="2">The sequence shown here is derived from an EMBL/GenBank/DDBJ whole genome shotgun (WGS) entry which is preliminary data.</text>
</comment>
<gene>
    <name evidence="2" type="ORF">OC940_23665</name>
</gene>
<feature type="region of interest" description="Disordered" evidence="1">
    <location>
        <begin position="1"/>
        <end position="25"/>
    </location>
</feature>
<dbReference type="EMBL" id="JAOSKY010000018">
    <property type="protein sequence ID" value="MCU7250823.1"/>
    <property type="molecule type" value="Genomic_DNA"/>
</dbReference>
<proteinExistence type="predicted"/>
<evidence type="ECO:0008006" key="4">
    <source>
        <dbReference type="Google" id="ProtNLM"/>
    </source>
</evidence>
<accession>A0A9X2XLP7</accession>
<dbReference type="AlphaFoldDB" id="A0A9X2XLP7"/>
<evidence type="ECO:0000313" key="3">
    <source>
        <dbReference type="Proteomes" id="UP001139955"/>
    </source>
</evidence>
<organism evidence="2 3">
    <name type="scientific">Pseudomonas koreensis</name>
    <dbReference type="NCBI Taxonomy" id="198620"/>
    <lineage>
        <taxon>Bacteria</taxon>
        <taxon>Pseudomonadati</taxon>
        <taxon>Pseudomonadota</taxon>
        <taxon>Gammaproteobacteria</taxon>
        <taxon>Pseudomonadales</taxon>
        <taxon>Pseudomonadaceae</taxon>
        <taxon>Pseudomonas</taxon>
    </lineage>
</organism>
<dbReference type="RefSeq" id="WP_301623236.1">
    <property type="nucleotide sequence ID" value="NZ_JAOSKY010000018.1"/>
</dbReference>